<dbReference type="CDD" id="cd00761">
    <property type="entry name" value="Glyco_tranf_GTA_type"/>
    <property type="match status" value="1"/>
</dbReference>
<dbReference type="GO" id="GO:0016757">
    <property type="term" value="F:glycosyltransferase activity"/>
    <property type="evidence" value="ECO:0007669"/>
    <property type="project" value="UniProtKB-KW"/>
</dbReference>
<keyword evidence="3 5" id="KW-0808">Transferase</keyword>
<reference evidence="5 6" key="1">
    <citation type="submission" date="2024-05" db="EMBL/GenBank/DDBJ databases">
        <authorList>
            <person name="Jiang F."/>
        </authorList>
    </citation>
    <scope>NUCLEOTIDE SEQUENCE [LARGE SCALE GENOMIC DNA]</scope>
    <source>
        <strain evidence="5 6">LZ166</strain>
    </source>
</reference>
<evidence type="ECO:0000256" key="2">
    <source>
        <dbReference type="ARBA" id="ARBA00022676"/>
    </source>
</evidence>
<evidence type="ECO:0000313" key="5">
    <source>
        <dbReference type="EMBL" id="MEX0404499.1"/>
    </source>
</evidence>
<keyword evidence="6" id="KW-1185">Reference proteome</keyword>
<proteinExistence type="inferred from homology"/>
<evidence type="ECO:0000256" key="1">
    <source>
        <dbReference type="ARBA" id="ARBA00006739"/>
    </source>
</evidence>
<evidence type="ECO:0000313" key="6">
    <source>
        <dbReference type="Proteomes" id="UP001556692"/>
    </source>
</evidence>
<dbReference type="EMBL" id="JBDPGJ010000001">
    <property type="protein sequence ID" value="MEX0404499.1"/>
    <property type="molecule type" value="Genomic_DNA"/>
</dbReference>
<feature type="domain" description="Glycosyltransferase 2-like" evidence="4">
    <location>
        <begin position="28"/>
        <end position="172"/>
    </location>
</feature>
<dbReference type="RefSeq" id="WP_367952386.1">
    <property type="nucleotide sequence ID" value="NZ_JBDPGJ010000001.1"/>
</dbReference>
<dbReference type="Pfam" id="PF00535">
    <property type="entry name" value="Glycos_transf_2"/>
    <property type="match status" value="1"/>
</dbReference>
<accession>A0ABV3SEL6</accession>
<sequence length="332" mass="36249">MPPISSSENITVVARSPGLSRDSIEIAVTLPTYKRPEQLLATIESVMAQATARKFALVVMENDAERHAGADAAAPLFENGTVRGVLIIAHERGNCCAYNAGWSTALSEFPNLRYVQVIDDDEIARHDWLERMCAAAESLDADIVGGPQVPEFARPDSDHWRNHPVFSPPYGETGRVDALYSSGNLLVSKRVLDAMPRPFLDPLFNFMGGGDSDFLSRAATKGFNLGWCAEAVVVETIPDRRLENEWIRSRSLRNGVISTLVEKRKRAGSPFGSLRVAAKSLALLAASPLRATASLLRTGSMSAALYPVHVALGRILAEFGYANEQYRHAEKN</sequence>
<keyword evidence="2 5" id="KW-0328">Glycosyltransferase</keyword>
<organism evidence="5 6">
    <name type="scientific">Aquibium pacificus</name>
    <dbReference type="NCBI Taxonomy" id="3153579"/>
    <lineage>
        <taxon>Bacteria</taxon>
        <taxon>Pseudomonadati</taxon>
        <taxon>Pseudomonadota</taxon>
        <taxon>Alphaproteobacteria</taxon>
        <taxon>Hyphomicrobiales</taxon>
        <taxon>Phyllobacteriaceae</taxon>
        <taxon>Aquibium</taxon>
    </lineage>
</organism>
<dbReference type="Gene3D" id="3.90.550.10">
    <property type="entry name" value="Spore Coat Polysaccharide Biosynthesis Protein SpsA, Chain A"/>
    <property type="match status" value="1"/>
</dbReference>
<dbReference type="SUPFAM" id="SSF53448">
    <property type="entry name" value="Nucleotide-diphospho-sugar transferases"/>
    <property type="match status" value="1"/>
</dbReference>
<evidence type="ECO:0000259" key="4">
    <source>
        <dbReference type="Pfam" id="PF00535"/>
    </source>
</evidence>
<name>A0ABV3SEL6_9HYPH</name>
<protein>
    <submittedName>
        <fullName evidence="5">Glycosyltransferase</fullName>
        <ecNumber evidence="5">2.4.-.-</ecNumber>
    </submittedName>
</protein>
<dbReference type="PANTHER" id="PTHR43179:SF12">
    <property type="entry name" value="GALACTOFURANOSYLTRANSFERASE GLFT2"/>
    <property type="match status" value="1"/>
</dbReference>
<comment type="similarity">
    <text evidence="1">Belongs to the glycosyltransferase 2 family.</text>
</comment>
<gene>
    <name evidence="5" type="ORF">ABGN05_02355</name>
</gene>
<evidence type="ECO:0000256" key="3">
    <source>
        <dbReference type="ARBA" id="ARBA00022679"/>
    </source>
</evidence>
<dbReference type="InterPro" id="IPR029044">
    <property type="entry name" value="Nucleotide-diphossugar_trans"/>
</dbReference>
<dbReference type="EC" id="2.4.-.-" evidence="5"/>
<comment type="caution">
    <text evidence="5">The sequence shown here is derived from an EMBL/GenBank/DDBJ whole genome shotgun (WGS) entry which is preliminary data.</text>
</comment>
<dbReference type="InterPro" id="IPR001173">
    <property type="entry name" value="Glyco_trans_2-like"/>
</dbReference>
<dbReference type="Proteomes" id="UP001556692">
    <property type="component" value="Unassembled WGS sequence"/>
</dbReference>
<dbReference type="PANTHER" id="PTHR43179">
    <property type="entry name" value="RHAMNOSYLTRANSFERASE WBBL"/>
    <property type="match status" value="1"/>
</dbReference>